<dbReference type="Gene3D" id="2.30.38.10">
    <property type="entry name" value="Luciferase, Domain 3"/>
    <property type="match status" value="1"/>
</dbReference>
<reference evidence="1" key="1">
    <citation type="submission" date="2021-05" db="EMBL/GenBank/DDBJ databases">
        <authorList>
            <person name="Stine C."/>
        </authorList>
    </citation>
    <scope>NUCLEOTIDE SEQUENCE</scope>
    <source>
        <strain evidence="1">TDS0091212</strain>
    </source>
</reference>
<gene>
    <name evidence="1" type="ORF">KIN13_19660</name>
</gene>
<dbReference type="Proteomes" id="UP001196338">
    <property type="component" value="Unassembled WGS sequence"/>
</dbReference>
<dbReference type="GO" id="GO:0043041">
    <property type="term" value="P:amino acid activation for nonribosomal peptide biosynthetic process"/>
    <property type="evidence" value="ECO:0007669"/>
    <property type="project" value="TreeGrafter"/>
</dbReference>
<evidence type="ECO:0000313" key="2">
    <source>
        <dbReference type="Proteomes" id="UP001196338"/>
    </source>
</evidence>
<feature type="non-terminal residue" evidence="1">
    <location>
        <position position="1"/>
    </location>
</feature>
<dbReference type="GO" id="GO:0044550">
    <property type="term" value="P:secondary metabolite biosynthetic process"/>
    <property type="evidence" value="ECO:0007669"/>
    <property type="project" value="TreeGrafter"/>
</dbReference>
<name>A0AAW4KSV7_VIBCL</name>
<dbReference type="AlphaFoldDB" id="A0AAW4KSV7"/>
<comment type="caution">
    <text evidence="1">The sequence shown here is derived from an EMBL/GenBank/DDBJ whole genome shotgun (WGS) entry which is preliminary data.</text>
</comment>
<dbReference type="PANTHER" id="PTHR45527">
    <property type="entry name" value="NONRIBOSOMAL PEPTIDE SYNTHETASE"/>
    <property type="match status" value="1"/>
</dbReference>
<dbReference type="GO" id="GO:0031177">
    <property type="term" value="F:phosphopantetheine binding"/>
    <property type="evidence" value="ECO:0007669"/>
    <property type="project" value="TreeGrafter"/>
</dbReference>
<evidence type="ECO:0000313" key="1">
    <source>
        <dbReference type="EMBL" id="MBS7675623.1"/>
    </source>
</evidence>
<accession>A0AAW4KSV7</accession>
<dbReference type="GO" id="GO:0005829">
    <property type="term" value="C:cytosol"/>
    <property type="evidence" value="ECO:0007669"/>
    <property type="project" value="TreeGrafter"/>
</dbReference>
<reference evidence="1" key="2">
    <citation type="submission" date="2023-08" db="EMBL/GenBank/DDBJ databases">
        <title>Vibrio cholerae Outbreaks in Tanzania Exemplify Founder Flush: Simultaneous Increases in Population Size and Genetic Diversity.</title>
        <authorList>
            <person name="Debes A.K."/>
            <person name="Mohammed A."/>
            <person name="Maseke I."/>
            <person name="Almeida M."/>
            <person name="Li S."/>
            <person name="Matimba H."/>
            <person name="Joachim A."/>
            <person name="Mizinduko M."/>
            <person name="Nyanga S."/>
            <person name="Kelly M."/>
            <person name="Kachwamba Y."/>
            <person name="Schaffer A.M."/>
            <person name="Nyanga A.S."/>
            <person name="Mghamba J."/>
            <person name="Mosha F.S."/>
            <person name="Sack D.A."/>
            <person name="Stine O.C."/>
        </authorList>
    </citation>
    <scope>NUCLEOTIDE SEQUENCE</scope>
    <source>
        <strain evidence="1">TDS0091212</strain>
    </source>
</reference>
<organism evidence="1 2">
    <name type="scientific">Vibrio cholerae</name>
    <dbReference type="NCBI Taxonomy" id="666"/>
    <lineage>
        <taxon>Bacteria</taxon>
        <taxon>Pseudomonadati</taxon>
        <taxon>Pseudomonadota</taxon>
        <taxon>Gammaproteobacteria</taxon>
        <taxon>Vibrionales</taxon>
        <taxon>Vibrionaceae</taxon>
        <taxon>Vibrio</taxon>
    </lineage>
</organism>
<proteinExistence type="predicted"/>
<protein>
    <submittedName>
        <fullName evidence="1">AMP-binding protein</fullName>
    </submittedName>
</protein>
<dbReference type="SUPFAM" id="SSF56801">
    <property type="entry name" value="Acetyl-CoA synthetase-like"/>
    <property type="match status" value="1"/>
</dbReference>
<dbReference type="Gene3D" id="3.30.300.30">
    <property type="match status" value="1"/>
</dbReference>
<sequence>FVADPLGTAGTRLYRTGDRARWNADGVLEYLGRLDQQVKLRGFRVEPEEIEARLLALGGIAQAVVLVRDAQLIGYYTADTELDEQTVKIAL</sequence>
<dbReference type="InterPro" id="IPR045851">
    <property type="entry name" value="AMP-bd_C_sf"/>
</dbReference>
<dbReference type="PANTHER" id="PTHR45527:SF14">
    <property type="entry name" value="PLIPASTATIN SYNTHASE SUBUNIT B"/>
    <property type="match status" value="1"/>
</dbReference>
<dbReference type="EMBL" id="JAHBND010000963">
    <property type="protein sequence ID" value="MBS7675623.1"/>
    <property type="molecule type" value="Genomic_DNA"/>
</dbReference>
<feature type="non-terminal residue" evidence="1">
    <location>
        <position position="91"/>
    </location>
</feature>